<gene>
    <name evidence="3" type="ORF">OAUR00152_LOCUS33774</name>
</gene>
<sequence>MTAAFDKMARAEGFDPTTASFADASSFDDEFDYENLPRRFDFDDGDDDDGDFVDDDDDDDFLDFGDENEDFSGTAGAEEEEGGDSRSARASKMAERIAAARTDLDRGRVNTADDALDEVSETDLRRLGFRRESNPFGNDETPRRQDFAALVTDAMTCPACGSDFQCRNETKPGYLPPEKFEVQSKLGKIEEMRRLQEKADGTGEWSPEDEIEWLIQSEGGGDGAASSMDGVPRTADGGIDIHAVAEEMGLDLAELSSDKKKVICRRCHRLQNFGDVEDNLRPGWTEEPLLSQEAFRDLLRPIRDKECVVVALVDLFDFSGSVLPELDAIAGDNPVVLAANKADLLPTKMGQTRAENWVRRELEYLGVKSIGNFGGAVRLVSCKSGFGMSSLLNKVRSLAEERECDVYVVGSANAGKSTLINHILDKNDEKKLAYKLGKKKLKKRAGNANARKGDVTVSPLPGTTLKFIKVDLGNGVKLYDTPGLLVPGTMTQRLTPAELKIVVPKKEVEPVTFRVASGKCVLVGGLARIEVTGNSKPFLFTFFVANDIKLHPTDVKKADEFVASHAGGMLTPPFEPGQKRMDEIGEFEPHDVVIEGAGWKEAAADIALRGLGWVSVTGAGVANVRISVPRGVGISVRPPLMPFDIWEATARYTGGRAVRKGGKTKSGKTRKGVGRR</sequence>
<dbReference type="GO" id="GO:0005525">
    <property type="term" value="F:GTP binding"/>
    <property type="evidence" value="ECO:0007669"/>
    <property type="project" value="InterPro"/>
</dbReference>
<dbReference type="Pfam" id="PF01926">
    <property type="entry name" value="MMR_HSR1"/>
    <property type="match status" value="1"/>
</dbReference>
<dbReference type="InterPro" id="IPR048422">
    <property type="entry name" value="NOA1/YqeH-like_C"/>
</dbReference>
<feature type="compositionally biased region" description="Basic residues" evidence="1">
    <location>
        <begin position="657"/>
        <end position="676"/>
    </location>
</feature>
<dbReference type="InterPro" id="IPR030378">
    <property type="entry name" value="G_CP_dom"/>
</dbReference>
<evidence type="ECO:0000256" key="1">
    <source>
        <dbReference type="SAM" id="MobiDB-lite"/>
    </source>
</evidence>
<dbReference type="PANTHER" id="PTHR46434">
    <property type="entry name" value="GENETIC INTERACTOR OF PROHIBITINS 3, MITOCHONDRIAL"/>
    <property type="match status" value="1"/>
</dbReference>
<accession>A0A7S4NA62</accession>
<feature type="region of interest" description="Disordered" evidence="1">
    <location>
        <begin position="656"/>
        <end position="676"/>
    </location>
</feature>
<dbReference type="GO" id="GO:0005739">
    <property type="term" value="C:mitochondrion"/>
    <property type="evidence" value="ECO:0007669"/>
    <property type="project" value="TreeGrafter"/>
</dbReference>
<dbReference type="InterPro" id="IPR006073">
    <property type="entry name" value="GTP-bd"/>
</dbReference>
<dbReference type="PROSITE" id="PS51721">
    <property type="entry name" value="G_CP"/>
    <property type="match status" value="1"/>
</dbReference>
<organism evidence="3">
    <name type="scientific">Odontella aurita</name>
    <dbReference type="NCBI Taxonomy" id="265563"/>
    <lineage>
        <taxon>Eukaryota</taxon>
        <taxon>Sar</taxon>
        <taxon>Stramenopiles</taxon>
        <taxon>Ochrophyta</taxon>
        <taxon>Bacillariophyta</taxon>
        <taxon>Mediophyceae</taxon>
        <taxon>Biddulphiophycidae</taxon>
        <taxon>Eupodiscales</taxon>
        <taxon>Odontellaceae</taxon>
        <taxon>Odontella</taxon>
    </lineage>
</organism>
<feature type="compositionally biased region" description="Basic and acidic residues" evidence="1">
    <location>
        <begin position="83"/>
        <end position="94"/>
    </location>
</feature>
<protein>
    <recommendedName>
        <fullName evidence="2">CP-type G domain-containing protein</fullName>
    </recommendedName>
</protein>
<dbReference type="InterPro" id="IPR027417">
    <property type="entry name" value="P-loop_NTPase"/>
</dbReference>
<feature type="domain" description="CP-type G" evidence="2">
    <location>
        <begin position="295"/>
        <end position="487"/>
    </location>
</feature>
<dbReference type="PANTHER" id="PTHR46434:SF1">
    <property type="entry name" value="GENETIC INTERACTOR OF PROHIBITINS 3, MITOCHONDRIAL"/>
    <property type="match status" value="1"/>
</dbReference>
<dbReference type="CDD" id="cd01855">
    <property type="entry name" value="YqeH"/>
    <property type="match status" value="1"/>
</dbReference>
<dbReference type="SUPFAM" id="SSF52540">
    <property type="entry name" value="P-loop containing nucleoside triphosphate hydrolases"/>
    <property type="match status" value="1"/>
</dbReference>
<dbReference type="AlphaFoldDB" id="A0A7S4NA62"/>
<proteinExistence type="predicted"/>
<evidence type="ECO:0000259" key="2">
    <source>
        <dbReference type="PROSITE" id="PS51721"/>
    </source>
</evidence>
<feature type="compositionally biased region" description="Acidic residues" evidence="1">
    <location>
        <begin position="43"/>
        <end position="70"/>
    </location>
</feature>
<dbReference type="Pfam" id="PF21516">
    <property type="entry name" value="YqeH-like_C"/>
    <property type="match status" value="1"/>
</dbReference>
<dbReference type="InterPro" id="IPR050896">
    <property type="entry name" value="Mito_lipid_metab_GTPase"/>
</dbReference>
<dbReference type="EMBL" id="HBKQ01048883">
    <property type="protein sequence ID" value="CAE2274047.1"/>
    <property type="molecule type" value="Transcribed_RNA"/>
</dbReference>
<evidence type="ECO:0000313" key="3">
    <source>
        <dbReference type="EMBL" id="CAE2274047.1"/>
    </source>
</evidence>
<dbReference type="Gene3D" id="3.40.50.300">
    <property type="entry name" value="P-loop containing nucleotide triphosphate hydrolases"/>
    <property type="match status" value="1"/>
</dbReference>
<name>A0A7S4NA62_9STRA</name>
<feature type="region of interest" description="Disordered" evidence="1">
    <location>
        <begin position="38"/>
        <end position="94"/>
    </location>
</feature>
<reference evidence="3" key="1">
    <citation type="submission" date="2021-01" db="EMBL/GenBank/DDBJ databases">
        <authorList>
            <person name="Corre E."/>
            <person name="Pelletier E."/>
            <person name="Niang G."/>
            <person name="Scheremetjew M."/>
            <person name="Finn R."/>
            <person name="Kale V."/>
            <person name="Holt S."/>
            <person name="Cochrane G."/>
            <person name="Meng A."/>
            <person name="Brown T."/>
            <person name="Cohen L."/>
        </authorList>
    </citation>
    <scope>NUCLEOTIDE SEQUENCE</scope>
    <source>
        <strain evidence="3">Isolate 1302-5</strain>
    </source>
</reference>